<comment type="caution">
    <text evidence="1">The sequence shown here is derived from an EMBL/GenBank/DDBJ whole genome shotgun (WGS) entry which is preliminary data.</text>
</comment>
<accession>I3INJ8</accession>
<protein>
    <submittedName>
        <fullName evidence="1">Uncharacterized protein</fullName>
    </submittedName>
</protein>
<dbReference type="Proteomes" id="UP000002985">
    <property type="component" value="Unassembled WGS sequence"/>
</dbReference>
<dbReference type="EMBL" id="BAFH01000003">
    <property type="protein sequence ID" value="GAB63293.1"/>
    <property type="molecule type" value="Genomic_DNA"/>
</dbReference>
<dbReference type="AlphaFoldDB" id="I3INJ8"/>
<name>I3INJ8_9BACT</name>
<gene>
    <name evidence="1" type="ORF">KSU1_C1697</name>
</gene>
<organism evidence="1 2">
    <name type="scientific">Candidatus Jettenia caeni</name>
    <dbReference type="NCBI Taxonomy" id="247490"/>
    <lineage>
        <taxon>Bacteria</taxon>
        <taxon>Pseudomonadati</taxon>
        <taxon>Planctomycetota</taxon>
        <taxon>Candidatus Brocadiia</taxon>
        <taxon>Candidatus Brocadiales</taxon>
        <taxon>Candidatus Brocadiaceae</taxon>
        <taxon>Candidatus Jettenia</taxon>
    </lineage>
</organism>
<evidence type="ECO:0000313" key="1">
    <source>
        <dbReference type="EMBL" id="GAB63293.1"/>
    </source>
</evidence>
<evidence type="ECO:0000313" key="2">
    <source>
        <dbReference type="Proteomes" id="UP000002985"/>
    </source>
</evidence>
<proteinExistence type="predicted"/>
<sequence>MENKKDKIFLFNEFSNLEEAENKISKWIEEDYNQQGIYPAFQYKDYENKDYEKFEKANYKSLI</sequence>
<reference evidence="1 2" key="1">
    <citation type="journal article" date="2012" name="FEBS Lett.">
        <title>Anammox organism KSU-1 expresses a NirK-type copper-containing nitrite reductase instead of a NirS-type with cytochrome cd1.</title>
        <authorList>
            <person name="Hira D."/>
            <person name="Toh H."/>
            <person name="Migita C.T."/>
            <person name="Okubo H."/>
            <person name="Nishiyama T."/>
            <person name="Hattori M."/>
            <person name="Furukawa K."/>
            <person name="Fujii T."/>
        </authorList>
    </citation>
    <scope>NUCLEOTIDE SEQUENCE [LARGE SCALE GENOMIC DNA]</scope>
</reference>
<keyword evidence="2" id="KW-1185">Reference proteome</keyword>